<dbReference type="Gene3D" id="3.90.230.10">
    <property type="entry name" value="Creatinase/methionine aminopeptidase superfamily"/>
    <property type="match status" value="1"/>
</dbReference>
<protein>
    <submittedName>
        <fullName evidence="7">Xaa-Pro aminopeptidase</fullName>
    </submittedName>
</protein>
<dbReference type="InterPro" id="IPR000994">
    <property type="entry name" value="Pept_M24"/>
</dbReference>
<keyword evidence="8" id="KW-1185">Reference proteome</keyword>
<sequence length="371" mass="41290">MHPFISSRIENLRIRMEACDTDTIMVLVEENRRYLSGFTGEDNGYDESAGALFITKEKLLLATDSRFVFQAESEAHGFDIYCYKKGLAAELPDILSRIGAESVGFEPAKLSVKDHGRMLESLEKAGSSARLLPVTDLVESLRIIKDEDEINTIRKALSITEQALKNLMPSLVPGMSEKEAAWLLEKKLREMGAEGLSFPSIVACGVNSAKPHAHPSDQLFTTHAPVLFDWGIRLKGYCSDITRTFFLEKPDERFMEIFEVVKTAKERATAAIREGVSTREIDALARDYIKEKGYGDFFGHGLGHGVGLAIHEAPRLSPMQDIPLKSGMVVTVEPGIYLPEWGGIRLENMVVVRKDGPEVLNTTTVEEFLPR</sequence>
<keyword evidence="2" id="KW-0479">Metal-binding</keyword>
<accession>A0A562R910</accession>
<dbReference type="GO" id="GO:0006508">
    <property type="term" value="P:proteolysis"/>
    <property type="evidence" value="ECO:0007669"/>
    <property type="project" value="UniProtKB-KW"/>
</dbReference>
<dbReference type="Proteomes" id="UP000318307">
    <property type="component" value="Unassembled WGS sequence"/>
</dbReference>
<dbReference type="RefSeq" id="WP_144686547.1">
    <property type="nucleotide sequence ID" value="NZ_VLLC01000037.1"/>
</dbReference>
<keyword evidence="4" id="KW-0482">Metalloprotease</keyword>
<dbReference type="Pfam" id="PF00557">
    <property type="entry name" value="Peptidase_M24"/>
    <property type="match status" value="1"/>
</dbReference>
<dbReference type="SUPFAM" id="SSF53092">
    <property type="entry name" value="Creatinase/prolidase N-terminal domain"/>
    <property type="match status" value="1"/>
</dbReference>
<dbReference type="PROSITE" id="PS00491">
    <property type="entry name" value="PROLINE_PEPTIDASE"/>
    <property type="match status" value="1"/>
</dbReference>
<dbReference type="InterPro" id="IPR029149">
    <property type="entry name" value="Creatin/AminoP/Spt16_N"/>
</dbReference>
<evidence type="ECO:0000256" key="3">
    <source>
        <dbReference type="ARBA" id="ARBA00022801"/>
    </source>
</evidence>
<evidence type="ECO:0000259" key="5">
    <source>
        <dbReference type="Pfam" id="PF00557"/>
    </source>
</evidence>
<dbReference type="PRINTS" id="PR00599">
    <property type="entry name" value="MAPEPTIDASE"/>
</dbReference>
<feature type="domain" description="Creatinase N-terminal" evidence="6">
    <location>
        <begin position="8"/>
        <end position="144"/>
    </location>
</feature>
<dbReference type="PANTHER" id="PTHR46112:SF3">
    <property type="entry name" value="AMINOPEPTIDASE YPDF"/>
    <property type="match status" value="1"/>
</dbReference>
<reference evidence="7 8" key="1">
    <citation type="submission" date="2019-07" db="EMBL/GenBank/DDBJ databases">
        <title>Genome sequencing of 100 strains of the haloalkaliphilic chemolithoautotrophic sulfur-oxidizing bacterium Thioalkalivibrio.</title>
        <authorList>
            <person name="Muyzer G."/>
        </authorList>
    </citation>
    <scope>NUCLEOTIDE SEQUENCE [LARGE SCALE GENOMIC DNA]</scope>
    <source>
        <strain evidence="7 8">ASO4-4</strain>
    </source>
</reference>
<organism evidence="7 8">
    <name type="scientific">Desulfobotulus alkaliphilus</name>
    <dbReference type="NCBI Taxonomy" id="622671"/>
    <lineage>
        <taxon>Bacteria</taxon>
        <taxon>Pseudomonadati</taxon>
        <taxon>Thermodesulfobacteriota</taxon>
        <taxon>Desulfobacteria</taxon>
        <taxon>Desulfobacterales</taxon>
        <taxon>Desulfobacteraceae</taxon>
        <taxon>Desulfobotulus</taxon>
    </lineage>
</organism>
<dbReference type="SUPFAM" id="SSF55920">
    <property type="entry name" value="Creatinase/aminopeptidase"/>
    <property type="match status" value="1"/>
</dbReference>
<keyword evidence="7" id="KW-0031">Aminopeptidase</keyword>
<dbReference type="InterPro" id="IPR036005">
    <property type="entry name" value="Creatinase/aminopeptidase-like"/>
</dbReference>
<dbReference type="Pfam" id="PF01321">
    <property type="entry name" value="Creatinase_N"/>
    <property type="match status" value="1"/>
</dbReference>
<dbReference type="InterPro" id="IPR001131">
    <property type="entry name" value="Peptidase_M24B_aminopep-P_CS"/>
</dbReference>
<evidence type="ECO:0000313" key="7">
    <source>
        <dbReference type="EMBL" id="TWI65064.1"/>
    </source>
</evidence>
<dbReference type="InterPro" id="IPR001714">
    <property type="entry name" value="Pept_M24_MAP"/>
</dbReference>
<evidence type="ECO:0000256" key="1">
    <source>
        <dbReference type="ARBA" id="ARBA00022670"/>
    </source>
</evidence>
<comment type="caution">
    <text evidence="7">The sequence shown here is derived from an EMBL/GenBank/DDBJ whole genome shotgun (WGS) entry which is preliminary data.</text>
</comment>
<dbReference type="EMBL" id="VLLC01000037">
    <property type="protein sequence ID" value="TWI65064.1"/>
    <property type="molecule type" value="Genomic_DNA"/>
</dbReference>
<dbReference type="InterPro" id="IPR050659">
    <property type="entry name" value="Peptidase_M24B"/>
</dbReference>
<dbReference type="GO" id="GO:0046872">
    <property type="term" value="F:metal ion binding"/>
    <property type="evidence" value="ECO:0007669"/>
    <property type="project" value="UniProtKB-KW"/>
</dbReference>
<keyword evidence="1" id="KW-0645">Protease</keyword>
<evidence type="ECO:0000259" key="6">
    <source>
        <dbReference type="Pfam" id="PF01321"/>
    </source>
</evidence>
<dbReference type="OrthoDB" id="9806388at2"/>
<feature type="domain" description="Peptidase M24" evidence="5">
    <location>
        <begin position="152"/>
        <end position="353"/>
    </location>
</feature>
<dbReference type="PANTHER" id="PTHR46112">
    <property type="entry name" value="AMINOPEPTIDASE"/>
    <property type="match status" value="1"/>
</dbReference>
<name>A0A562R910_9BACT</name>
<dbReference type="CDD" id="cd01092">
    <property type="entry name" value="APP-like"/>
    <property type="match status" value="1"/>
</dbReference>
<dbReference type="Gene3D" id="3.40.350.10">
    <property type="entry name" value="Creatinase/prolidase N-terminal domain"/>
    <property type="match status" value="1"/>
</dbReference>
<dbReference type="GO" id="GO:0004177">
    <property type="term" value="F:aminopeptidase activity"/>
    <property type="evidence" value="ECO:0007669"/>
    <property type="project" value="UniProtKB-KW"/>
</dbReference>
<dbReference type="InterPro" id="IPR000587">
    <property type="entry name" value="Creatinase_N"/>
</dbReference>
<gene>
    <name evidence="7" type="ORF">LZ24_03056</name>
</gene>
<keyword evidence="3" id="KW-0378">Hydrolase</keyword>
<dbReference type="AlphaFoldDB" id="A0A562R910"/>
<dbReference type="GO" id="GO:0008235">
    <property type="term" value="F:metalloexopeptidase activity"/>
    <property type="evidence" value="ECO:0007669"/>
    <property type="project" value="UniProtKB-ARBA"/>
</dbReference>
<proteinExistence type="predicted"/>
<evidence type="ECO:0000256" key="4">
    <source>
        <dbReference type="ARBA" id="ARBA00023049"/>
    </source>
</evidence>
<evidence type="ECO:0000256" key="2">
    <source>
        <dbReference type="ARBA" id="ARBA00022723"/>
    </source>
</evidence>
<evidence type="ECO:0000313" key="8">
    <source>
        <dbReference type="Proteomes" id="UP000318307"/>
    </source>
</evidence>